<keyword evidence="3" id="KW-1185">Reference proteome</keyword>
<evidence type="ECO:0000313" key="3">
    <source>
        <dbReference type="Proteomes" id="UP000674143"/>
    </source>
</evidence>
<comment type="caution">
    <text evidence="2">The sequence shown here is derived from an EMBL/GenBank/DDBJ whole genome shotgun (WGS) entry which is preliminary data.</text>
</comment>
<dbReference type="Proteomes" id="UP000674143">
    <property type="component" value="Unassembled WGS sequence"/>
</dbReference>
<evidence type="ECO:0000256" key="1">
    <source>
        <dbReference type="SAM" id="MobiDB-lite"/>
    </source>
</evidence>
<sequence>MAYILHSPPYTVAEVTRGDPPNALLRRFPSLPHVEPSRVACASNLMSSSSGALKQCERRGCASCASHREPRPPSMRSSSGAVRTPGMVGIVKHGGRSTTPAANAPLRRTSTPVTPCASDKPLFHLLGSGGRHADVTTDAGLYKHAVDYTDLEEVLRCPLPPVPGCPAPCTLGKALSGRSGNCSVAAGATLSPPSSSSLPQPPLVFRCIASDPNSGVSVYSTPVEDCPMHLMRAYAVLPCSPGDVLQYMDSDIRPGWDSHIRRSTLLRELAPPEHAEVVGLQHHLSSAINTEGATVVQRSRTGLSAQSRGMPCLLEPTSLRTTAATNSGYGSVAVSGPATAAASSPAAFQCRPGLRRVSIQCLETRSPVLFVHDRDFKVVVAEEVRPDGTAYMKAFSTPPSSHMPLGRHQSRYVRAVVLLSGMVARPLDAARVEEVLPPVLLRYHQAALQKRSMQVDGEKKAMPSAADIVSADAAARVASVAVPRQYCVMECVGLVHPMGWLPAVLTNIVASAQLKALCQLQLFVTQHPMPTLRPRCAVCAATGQPRQSPSPSSRRGVSHGEKSQEGGTAQRAREVAPDPSSAASQTAQCAASRASSWWLRQVHGFVAHL</sequence>
<dbReference type="RefSeq" id="XP_067062950.1">
    <property type="nucleotide sequence ID" value="XM_067207382.1"/>
</dbReference>
<reference evidence="3" key="2">
    <citation type="journal article" date="2021" name="Sci. Data">
        <title>Chromosome-scale genome sequencing, assembly and annotation of six genomes from subfamily Leishmaniinae.</title>
        <authorList>
            <person name="Almutairi H."/>
            <person name="Urbaniak M.D."/>
            <person name="Bates M.D."/>
            <person name="Jariyapan N."/>
            <person name="Kwakye-Nuako G."/>
            <person name="Thomaz Soccol V."/>
            <person name="Al-Salem W.S."/>
            <person name="Dillon R.J."/>
            <person name="Bates P.A."/>
            <person name="Gatherer D."/>
        </authorList>
    </citation>
    <scope>NUCLEOTIDE SEQUENCE [LARGE SCALE GENOMIC DNA]</scope>
</reference>
<feature type="region of interest" description="Disordered" evidence="1">
    <location>
        <begin position="542"/>
        <end position="586"/>
    </location>
</feature>
<dbReference type="GeneID" id="92361316"/>
<feature type="region of interest" description="Disordered" evidence="1">
    <location>
        <begin position="64"/>
        <end position="83"/>
    </location>
</feature>
<evidence type="ECO:0000313" key="2">
    <source>
        <dbReference type="EMBL" id="KAG5478043.1"/>
    </source>
</evidence>
<dbReference type="EMBL" id="JAFHLR010000024">
    <property type="protein sequence ID" value="KAG5478043.1"/>
    <property type="molecule type" value="Genomic_DNA"/>
</dbReference>
<organism evidence="2 3">
    <name type="scientific">Leishmania orientalis</name>
    <dbReference type="NCBI Taxonomy" id="2249476"/>
    <lineage>
        <taxon>Eukaryota</taxon>
        <taxon>Discoba</taxon>
        <taxon>Euglenozoa</taxon>
        <taxon>Kinetoplastea</taxon>
        <taxon>Metakinetoplastina</taxon>
        <taxon>Trypanosomatida</taxon>
        <taxon>Trypanosomatidae</taxon>
        <taxon>Leishmaniinae</taxon>
        <taxon>Leishmania</taxon>
    </lineage>
</organism>
<dbReference type="InterPro" id="IPR051213">
    <property type="entry name" value="START_lipid_transfer"/>
</dbReference>
<protein>
    <recommendedName>
        <fullName evidence="4">START domain-containing protein</fullName>
    </recommendedName>
</protein>
<dbReference type="PANTHER" id="PTHR19308">
    <property type="entry name" value="PHOSPHATIDYLCHOLINE TRANSFER PROTEIN"/>
    <property type="match status" value="1"/>
</dbReference>
<reference evidence="3" key="1">
    <citation type="journal article" date="2021" name="Microbiol. Resour. Announc.">
        <title>LGAAP: Leishmaniinae Genome Assembly and Annotation Pipeline.</title>
        <authorList>
            <person name="Almutairi H."/>
            <person name="Urbaniak M.D."/>
            <person name="Bates M.D."/>
            <person name="Jariyapan N."/>
            <person name="Kwakye-Nuako G."/>
            <person name="Thomaz-Soccol V."/>
            <person name="Al-Salem W.S."/>
            <person name="Dillon R.J."/>
            <person name="Bates P.A."/>
            <person name="Gatherer D."/>
        </authorList>
    </citation>
    <scope>NUCLEOTIDE SEQUENCE [LARGE SCALE GENOMIC DNA]</scope>
</reference>
<gene>
    <name evidence="2" type="ORF">LSCM4_05441</name>
</gene>
<evidence type="ECO:0008006" key="4">
    <source>
        <dbReference type="Google" id="ProtNLM"/>
    </source>
</evidence>
<feature type="compositionally biased region" description="Low complexity" evidence="1">
    <location>
        <begin position="544"/>
        <end position="555"/>
    </location>
</feature>
<dbReference type="Gene3D" id="3.30.530.20">
    <property type="match status" value="1"/>
</dbReference>
<dbReference type="PANTHER" id="PTHR19308:SF14">
    <property type="entry name" value="START DOMAIN-CONTAINING PROTEIN"/>
    <property type="match status" value="1"/>
</dbReference>
<dbReference type="KEGG" id="loi:92361316"/>
<accession>A0A836KTW0</accession>
<dbReference type="InterPro" id="IPR023393">
    <property type="entry name" value="START-like_dom_sf"/>
</dbReference>
<feature type="region of interest" description="Disordered" evidence="1">
    <location>
        <begin position="91"/>
        <end position="113"/>
    </location>
</feature>
<dbReference type="AlphaFoldDB" id="A0A836KTW0"/>
<dbReference type="SUPFAM" id="SSF55961">
    <property type="entry name" value="Bet v1-like"/>
    <property type="match status" value="1"/>
</dbReference>
<proteinExistence type="predicted"/>
<name>A0A836KTW0_9TRYP</name>